<dbReference type="Proteomes" id="UP000580797">
    <property type="component" value="Unassembled WGS sequence"/>
</dbReference>
<accession>A0A1L2ZLG3</accession>
<protein>
    <submittedName>
        <fullName evidence="1">Uncharacterized protein</fullName>
    </submittedName>
</protein>
<name>A0A1L2ZLG3_9MICC</name>
<evidence type="ECO:0000313" key="1">
    <source>
        <dbReference type="EMBL" id="APF40027.1"/>
    </source>
</evidence>
<evidence type="ECO:0000313" key="4">
    <source>
        <dbReference type="Proteomes" id="UP000580797"/>
    </source>
</evidence>
<dbReference type="STRING" id="556325.BHE16_02210"/>
<sequence>MGLFTQSVEVECTAAGQPLRVRWQGREYRLAAEPVRWFERRKWWAEDVRAERERGAGMVDHEIWRLQVRLAGRGPLQTLELSHHVETGRWRLIQVGDAALRQTA</sequence>
<dbReference type="EMBL" id="CP018135">
    <property type="protein sequence ID" value="APF40027.1"/>
    <property type="molecule type" value="Genomic_DNA"/>
</dbReference>
<evidence type="ECO:0000313" key="2">
    <source>
        <dbReference type="EMBL" id="MBB5512036.1"/>
    </source>
</evidence>
<organism evidence="1 3">
    <name type="scientific">Neomicrococcus aestuarii</name>
    <dbReference type="NCBI Taxonomy" id="556325"/>
    <lineage>
        <taxon>Bacteria</taxon>
        <taxon>Bacillati</taxon>
        <taxon>Actinomycetota</taxon>
        <taxon>Actinomycetes</taxon>
        <taxon>Micrococcales</taxon>
        <taxon>Micrococcaceae</taxon>
        <taxon>Neomicrococcus</taxon>
    </lineage>
</organism>
<proteinExistence type="predicted"/>
<gene>
    <name evidence="1" type="ORF">BHE16_02210</name>
    <name evidence="2" type="ORF">HD598_000723</name>
</gene>
<keyword evidence="3" id="KW-1185">Reference proteome</keyword>
<reference evidence="1 3" key="1">
    <citation type="submission" date="2016-11" db="EMBL/GenBank/DDBJ databases">
        <title>Genome sequencing of Zhihengliuella aestuarii B18 antagonistic to Plasmodiophora brassicae.</title>
        <authorList>
            <person name="Luo Y."/>
        </authorList>
    </citation>
    <scope>NUCLEOTIDE SEQUENCE [LARGE SCALE GENOMIC DNA]</scope>
    <source>
        <strain evidence="1 3">B18</strain>
    </source>
</reference>
<evidence type="ECO:0000313" key="3">
    <source>
        <dbReference type="Proteomes" id="UP000183530"/>
    </source>
</evidence>
<dbReference type="KEGG" id="nae:BHE16_02210"/>
<dbReference type="Proteomes" id="UP000183530">
    <property type="component" value="Chromosome"/>
</dbReference>
<dbReference type="OrthoDB" id="5190586at2"/>
<reference evidence="2 4" key="2">
    <citation type="submission" date="2020-08" db="EMBL/GenBank/DDBJ databases">
        <title>Sequencing the genomes of 1000 actinobacteria strains.</title>
        <authorList>
            <person name="Klenk H.-P."/>
        </authorList>
    </citation>
    <scope>NUCLEOTIDE SEQUENCE [LARGE SCALE GENOMIC DNA]</scope>
    <source>
        <strain evidence="2 4">DSM 105783</strain>
    </source>
</reference>
<dbReference type="RefSeq" id="WP_071893505.1">
    <property type="nucleotide sequence ID" value="NZ_BAAARH010000003.1"/>
</dbReference>
<dbReference type="EMBL" id="JACHDR010000001">
    <property type="protein sequence ID" value="MBB5512036.1"/>
    <property type="molecule type" value="Genomic_DNA"/>
</dbReference>
<dbReference type="AlphaFoldDB" id="A0A1L2ZLG3"/>